<evidence type="ECO:0000256" key="1">
    <source>
        <dbReference type="ARBA" id="ARBA00004196"/>
    </source>
</evidence>
<dbReference type="GO" id="GO:0043190">
    <property type="term" value="C:ATP-binding cassette (ABC) transporter complex"/>
    <property type="evidence" value="ECO:0007669"/>
    <property type="project" value="InterPro"/>
</dbReference>
<organism evidence="6 7">
    <name type="scientific">Bordetella genomosp. 1</name>
    <dbReference type="NCBI Taxonomy" id="1395607"/>
    <lineage>
        <taxon>Bacteria</taxon>
        <taxon>Pseudomonadati</taxon>
        <taxon>Pseudomonadota</taxon>
        <taxon>Betaproteobacteria</taxon>
        <taxon>Burkholderiales</taxon>
        <taxon>Alcaligenaceae</taxon>
        <taxon>Bordetella</taxon>
    </lineage>
</organism>
<name>A0A261SQ87_9BORD</name>
<gene>
    <name evidence="6" type="ORF">CEG14_07245</name>
</gene>
<dbReference type="GO" id="GO:1904680">
    <property type="term" value="F:peptide transmembrane transporter activity"/>
    <property type="evidence" value="ECO:0007669"/>
    <property type="project" value="TreeGrafter"/>
</dbReference>
<dbReference type="Gene3D" id="3.40.190.10">
    <property type="entry name" value="Periplasmic binding protein-like II"/>
    <property type="match status" value="1"/>
</dbReference>
<evidence type="ECO:0000256" key="4">
    <source>
        <dbReference type="ARBA" id="ARBA00022729"/>
    </source>
</evidence>
<dbReference type="Gene3D" id="3.90.76.10">
    <property type="entry name" value="Dipeptide-binding Protein, Domain 1"/>
    <property type="match status" value="1"/>
</dbReference>
<keyword evidence="4" id="KW-0732">Signal</keyword>
<keyword evidence="3" id="KW-0813">Transport</keyword>
<dbReference type="AlphaFoldDB" id="A0A261SQ87"/>
<evidence type="ECO:0000256" key="3">
    <source>
        <dbReference type="ARBA" id="ARBA00022448"/>
    </source>
</evidence>
<comment type="similarity">
    <text evidence="2">Belongs to the bacterial solute-binding protein 5 family.</text>
</comment>
<dbReference type="OrthoDB" id="9801799at2"/>
<dbReference type="GO" id="GO:0015833">
    <property type="term" value="P:peptide transport"/>
    <property type="evidence" value="ECO:0007669"/>
    <property type="project" value="TreeGrafter"/>
</dbReference>
<dbReference type="SUPFAM" id="SSF53850">
    <property type="entry name" value="Periplasmic binding protein-like II"/>
    <property type="match status" value="1"/>
</dbReference>
<dbReference type="Pfam" id="PF00496">
    <property type="entry name" value="SBP_bac_5"/>
    <property type="match status" value="1"/>
</dbReference>
<dbReference type="Gene3D" id="3.10.105.10">
    <property type="entry name" value="Dipeptide-binding Protein, Domain 3"/>
    <property type="match status" value="1"/>
</dbReference>
<dbReference type="PIRSF" id="PIRSF002741">
    <property type="entry name" value="MppA"/>
    <property type="match status" value="1"/>
</dbReference>
<dbReference type="PANTHER" id="PTHR30290">
    <property type="entry name" value="PERIPLASMIC BINDING COMPONENT OF ABC TRANSPORTER"/>
    <property type="match status" value="1"/>
</dbReference>
<evidence type="ECO:0000256" key="2">
    <source>
        <dbReference type="ARBA" id="ARBA00005695"/>
    </source>
</evidence>
<sequence>MAAAFSLAGITPAWAGGTLNRGNPGEPRTLDPALTTSNIEDFVLKDLFEGLTVIDAGGRIVPGAASSWTVSPDGTRYTFVLRPDAKWSDGTPVTADDFVYSLRRLEDPKLASGYANIMYPIKNAEQVNAGTLPPEQLGVKALGAKRLEITLERPTPFFLELLTHQTALPVNRANVEKNHAGFVKPGVLVSNGAFRLTAHIPNDSLTMVKNSKYWDAAHVALDKVVYYPIDDQAAALRRFEAGEMDVVYNFSADQIERLRQRYGTGVHVAPLLANYYYSFDTRHAPFDDARVRRALSMAIDRDFLATEIYAGAQIAGYSFVPPGIPSYGAPTQADFAELSQLEREDRAQALMREAGYGPQGKPLDIELRYNNSRNHERVATAIADMWKRVFGAKVRLLNLDKSSHYAYLTEGGRFDVARAGWFADYADAENYLSLLTTANKTFNYGHFHDPAFDALMKQSYEERDPAARARVLHEAEALLMKQQAVAPLLFQNQLWLVAHRIEGWQDNTSNQHLSRFLRIAK</sequence>
<dbReference type="InterPro" id="IPR030678">
    <property type="entry name" value="Peptide/Ni-bd"/>
</dbReference>
<dbReference type="PANTHER" id="PTHR30290:SF10">
    <property type="entry name" value="PERIPLASMIC OLIGOPEPTIDE-BINDING PROTEIN-RELATED"/>
    <property type="match status" value="1"/>
</dbReference>
<accession>A0A261SQ87</accession>
<dbReference type="FunFam" id="3.90.76.10:FF:000001">
    <property type="entry name" value="Oligopeptide ABC transporter substrate-binding protein"/>
    <property type="match status" value="1"/>
</dbReference>
<dbReference type="EMBL" id="NEVL01000002">
    <property type="protein sequence ID" value="OZI39556.1"/>
    <property type="molecule type" value="Genomic_DNA"/>
</dbReference>
<evidence type="ECO:0000313" key="7">
    <source>
        <dbReference type="Proteomes" id="UP000217005"/>
    </source>
</evidence>
<dbReference type="InterPro" id="IPR039424">
    <property type="entry name" value="SBP_5"/>
</dbReference>
<evidence type="ECO:0000313" key="6">
    <source>
        <dbReference type="EMBL" id="OZI39556.1"/>
    </source>
</evidence>
<dbReference type="GO" id="GO:0030288">
    <property type="term" value="C:outer membrane-bounded periplasmic space"/>
    <property type="evidence" value="ECO:0007669"/>
    <property type="project" value="UniProtKB-ARBA"/>
</dbReference>
<comment type="subcellular location">
    <subcellularLocation>
        <location evidence="1">Cell envelope</location>
    </subcellularLocation>
</comment>
<proteinExistence type="inferred from homology"/>
<dbReference type="InterPro" id="IPR000914">
    <property type="entry name" value="SBP_5_dom"/>
</dbReference>
<protein>
    <submittedName>
        <fullName evidence="6">ABC transporter substrate-binding protein</fullName>
    </submittedName>
</protein>
<comment type="caution">
    <text evidence="6">The sequence shown here is derived from an EMBL/GenBank/DDBJ whole genome shotgun (WGS) entry which is preliminary data.</text>
</comment>
<reference evidence="6 7" key="1">
    <citation type="submission" date="2017-05" db="EMBL/GenBank/DDBJ databases">
        <title>Complete and WGS of Bordetella genogroups.</title>
        <authorList>
            <person name="Spilker T."/>
            <person name="LiPuma J."/>
        </authorList>
    </citation>
    <scope>NUCLEOTIDE SEQUENCE [LARGE SCALE GENOMIC DNA]</scope>
    <source>
        <strain evidence="6 7">AU17610</strain>
    </source>
</reference>
<dbReference type="Proteomes" id="UP000217005">
    <property type="component" value="Unassembled WGS sequence"/>
</dbReference>
<dbReference type="CDD" id="cd08504">
    <property type="entry name" value="PBP2_OppA"/>
    <property type="match status" value="1"/>
</dbReference>
<feature type="domain" description="Solute-binding protein family 5" evidence="5">
    <location>
        <begin position="60"/>
        <end position="440"/>
    </location>
</feature>
<evidence type="ECO:0000259" key="5">
    <source>
        <dbReference type="Pfam" id="PF00496"/>
    </source>
</evidence>